<dbReference type="AlphaFoldDB" id="A0A756HZN5"/>
<dbReference type="EMBL" id="DAAXZP010000005">
    <property type="protein sequence ID" value="HAG3252444.1"/>
    <property type="molecule type" value="Genomic_DNA"/>
</dbReference>
<organism evidence="1">
    <name type="scientific">Salmonella enterica</name>
    <name type="common">Salmonella choleraesuis</name>
    <dbReference type="NCBI Taxonomy" id="28901"/>
    <lineage>
        <taxon>Bacteria</taxon>
        <taxon>Pseudomonadati</taxon>
        <taxon>Pseudomonadota</taxon>
        <taxon>Gammaproteobacteria</taxon>
        <taxon>Enterobacterales</taxon>
        <taxon>Enterobacteriaceae</taxon>
        <taxon>Salmonella</taxon>
    </lineage>
</organism>
<name>A0A756HZN5_SALER</name>
<dbReference type="Pfam" id="PF20553">
    <property type="entry name" value="Methyltransf_35"/>
    <property type="match status" value="1"/>
</dbReference>
<reference evidence="1" key="1">
    <citation type="journal article" date="2018" name="Genome Biol.">
        <title>SKESA: strategic k-mer extension for scrupulous assemblies.</title>
        <authorList>
            <person name="Souvorov A."/>
            <person name="Agarwala R."/>
            <person name="Lipman D.J."/>
        </authorList>
    </citation>
    <scope>NUCLEOTIDE SEQUENCE</scope>
    <source>
        <strain evidence="1">MA.CK_00/00002125</strain>
        <strain evidence="2">MA.CK_97/00006015</strain>
    </source>
</reference>
<comment type="caution">
    <text evidence="1">The sequence shown here is derived from an EMBL/GenBank/DDBJ whole genome shotgun (WGS) entry which is preliminary data.</text>
</comment>
<proteinExistence type="predicted"/>
<dbReference type="EMBL" id="DAAWYJ010000011">
    <property type="protein sequence ID" value="HAG0015554.1"/>
    <property type="molecule type" value="Genomic_DNA"/>
</dbReference>
<evidence type="ECO:0000313" key="2">
    <source>
        <dbReference type="EMBL" id="HAG3252444.1"/>
    </source>
</evidence>
<evidence type="ECO:0000313" key="1">
    <source>
        <dbReference type="EMBL" id="HAG0015554.1"/>
    </source>
</evidence>
<reference evidence="1" key="2">
    <citation type="submission" date="2020-02" db="EMBL/GenBank/DDBJ databases">
        <authorList>
            <consortium name="NCBI Pathogen Detection Project"/>
        </authorList>
    </citation>
    <scope>NUCLEOTIDE SEQUENCE</scope>
    <source>
        <strain evidence="1">MA.CK_00/00002125</strain>
        <strain evidence="2">MA.CK_97/00006015</strain>
    </source>
</reference>
<dbReference type="InterPro" id="IPR046788">
    <property type="entry name" value="Methyltransf_35"/>
</dbReference>
<sequence>MANTGRKIDYRIRPAKNIERKMIRDVLLRLSPFGIFSDYQYIGFGSKYFTDFIIMHKYLGIDDMISIEGDVNNRRRYRFNKPFECIDVKFGHSNEVLPTLNLSRKLILWLDYDYLFDNTMLSDLATVTEQCPSGTVIFLSYNSESYKLNDLKKEYPDLDSGHYRRKFESAIGSEFIPVGFDERGWSDRKKYSKFLRECILSQLDKILTNRNIDLDIAEKLIAHQICFFDYSDGAPMSTLGIMITKQNESELFSSCKLNSLYFYSSTEDSYEINVPNLTSKEVRYLMEKMPKGENFDVDFRIFAEKDVNDFQANYKYYPSFMEIDPL</sequence>
<gene>
    <name evidence="1" type="ORF">G8O67_002850</name>
    <name evidence="2" type="ORF">G8X54_001659</name>
</gene>
<accession>A0A756HZN5</accession>
<protein>
    <submittedName>
        <fullName evidence="1">Uncharacterized protein</fullName>
    </submittedName>
</protein>